<dbReference type="EMBL" id="CP121195">
    <property type="protein sequence ID" value="XBH14408.1"/>
    <property type="molecule type" value="Genomic_DNA"/>
</dbReference>
<keyword evidence="1" id="KW-1133">Transmembrane helix</keyword>
<keyword evidence="1" id="KW-0812">Transmembrane</keyword>
<dbReference type="AlphaFoldDB" id="A0AAU7D9G2"/>
<gene>
    <name evidence="2" type="ORF">P4G45_04440</name>
    <name evidence="3" type="ORF">P8936_04405</name>
</gene>
<dbReference type="KEGG" id="epl:P4G45_04440"/>
<dbReference type="RefSeq" id="WP_348268467.1">
    <property type="nucleotide sequence ID" value="NZ_CP121194.1"/>
</dbReference>
<evidence type="ECO:0000313" key="2">
    <source>
        <dbReference type="EMBL" id="XBH10980.1"/>
    </source>
</evidence>
<proteinExistence type="predicted"/>
<sequence length="212" mass="23444">MRKNLDKPSSLAILNPVTDLRFEQQTQRNLIAPVLIAFLLLGFVLALVIRHTPAQTVDLTITHTAVYPTHTVFKSDSLVVGSDKAEDNLYVLANLRVDDPLRLPLFLKDFTATLLTADDQEITTTAAEAKDLPNIYTSFPALKPLSSAPLRREILIAPGGSAEGMVLLQFPITLDTWNHRKSAVLNVDLYHIGTFPITIPLNSKKTSTNFDQ</sequence>
<feature type="transmembrane region" description="Helical" evidence="1">
    <location>
        <begin position="30"/>
        <end position="49"/>
    </location>
</feature>
<accession>A0AAU7D0U6</accession>
<name>A0AAU7D9G2_9BACT</name>
<evidence type="ECO:0000256" key="1">
    <source>
        <dbReference type="SAM" id="Phobius"/>
    </source>
</evidence>
<evidence type="ECO:0000313" key="3">
    <source>
        <dbReference type="EMBL" id="XBH14408.1"/>
    </source>
</evidence>
<organism evidence="3">
    <name type="scientific">Edaphobacter paludis</name>
    <dbReference type="NCBI Taxonomy" id="3035702"/>
    <lineage>
        <taxon>Bacteria</taxon>
        <taxon>Pseudomonadati</taxon>
        <taxon>Acidobacteriota</taxon>
        <taxon>Terriglobia</taxon>
        <taxon>Terriglobales</taxon>
        <taxon>Acidobacteriaceae</taxon>
        <taxon>Edaphobacter</taxon>
    </lineage>
</organism>
<dbReference type="EMBL" id="CP121194">
    <property type="protein sequence ID" value="XBH10980.1"/>
    <property type="molecule type" value="Genomic_DNA"/>
</dbReference>
<accession>A0AAU7D9G2</accession>
<protein>
    <submittedName>
        <fullName evidence="3">Uncharacterized protein</fullName>
    </submittedName>
</protein>
<reference evidence="3" key="1">
    <citation type="submission" date="2023-03" db="EMBL/GenBank/DDBJ databases">
        <title>Edaphobacter sp.</title>
        <authorList>
            <person name="Huber K.J."/>
            <person name="Papendorf J."/>
            <person name="Pilke C."/>
            <person name="Bunk B."/>
            <person name="Sproeer C."/>
            <person name="Pester M."/>
        </authorList>
    </citation>
    <scope>NUCLEOTIDE SEQUENCE</scope>
    <source>
        <strain evidence="2">DSM 109919</strain>
        <strain evidence="3">DSM 109920</strain>
    </source>
</reference>
<keyword evidence="1" id="KW-0472">Membrane</keyword>